<organism evidence="1 2">
    <name type="scientific">Elysia marginata</name>
    <dbReference type="NCBI Taxonomy" id="1093978"/>
    <lineage>
        <taxon>Eukaryota</taxon>
        <taxon>Metazoa</taxon>
        <taxon>Spiralia</taxon>
        <taxon>Lophotrochozoa</taxon>
        <taxon>Mollusca</taxon>
        <taxon>Gastropoda</taxon>
        <taxon>Heterobranchia</taxon>
        <taxon>Euthyneura</taxon>
        <taxon>Panpulmonata</taxon>
        <taxon>Sacoglossa</taxon>
        <taxon>Placobranchoidea</taxon>
        <taxon>Plakobranchidae</taxon>
        <taxon>Elysia</taxon>
    </lineage>
</organism>
<proteinExistence type="predicted"/>
<name>A0AAV4F4C2_9GAST</name>
<gene>
    <name evidence="1" type="ORF">ElyMa_002016300</name>
</gene>
<keyword evidence="2" id="KW-1185">Reference proteome</keyword>
<comment type="caution">
    <text evidence="1">The sequence shown here is derived from an EMBL/GenBank/DDBJ whole genome shotgun (WGS) entry which is preliminary data.</text>
</comment>
<dbReference type="Proteomes" id="UP000762676">
    <property type="component" value="Unassembled WGS sequence"/>
</dbReference>
<sequence length="154" mass="17447">MDTQTKSFAESVRNTKRLYSQTPAKRRATDFYEAVAGTKKFINVESVGEEKITDLSPFQIYDELEGVLGRDPHISTTNRGLLIELRDENIEKKLLSLKAMAHVPVRASPDRLLNTSKGVVSHKDLLRCKEEEFIKKNFQESHSPNTSKNGGARR</sequence>
<accession>A0AAV4F4C2</accession>
<evidence type="ECO:0000313" key="1">
    <source>
        <dbReference type="EMBL" id="GFR68197.1"/>
    </source>
</evidence>
<evidence type="ECO:0000313" key="2">
    <source>
        <dbReference type="Proteomes" id="UP000762676"/>
    </source>
</evidence>
<protein>
    <submittedName>
        <fullName evidence="1">Gag-like protein</fullName>
    </submittedName>
</protein>
<dbReference type="AlphaFoldDB" id="A0AAV4F4C2"/>
<reference evidence="1 2" key="1">
    <citation type="journal article" date="2021" name="Elife">
        <title>Chloroplast acquisition without the gene transfer in kleptoplastic sea slugs, Plakobranchus ocellatus.</title>
        <authorList>
            <person name="Maeda T."/>
            <person name="Takahashi S."/>
            <person name="Yoshida T."/>
            <person name="Shimamura S."/>
            <person name="Takaki Y."/>
            <person name="Nagai Y."/>
            <person name="Toyoda A."/>
            <person name="Suzuki Y."/>
            <person name="Arimoto A."/>
            <person name="Ishii H."/>
            <person name="Satoh N."/>
            <person name="Nishiyama T."/>
            <person name="Hasebe M."/>
            <person name="Maruyama T."/>
            <person name="Minagawa J."/>
            <person name="Obokata J."/>
            <person name="Shigenobu S."/>
        </authorList>
    </citation>
    <scope>NUCLEOTIDE SEQUENCE [LARGE SCALE GENOMIC DNA]</scope>
</reference>
<dbReference type="EMBL" id="BMAT01004101">
    <property type="protein sequence ID" value="GFR68197.1"/>
    <property type="molecule type" value="Genomic_DNA"/>
</dbReference>